<feature type="region of interest" description="Disordered" evidence="1">
    <location>
        <begin position="157"/>
        <end position="302"/>
    </location>
</feature>
<feature type="compositionally biased region" description="Basic and acidic residues" evidence="1">
    <location>
        <begin position="382"/>
        <end position="408"/>
    </location>
</feature>
<evidence type="ECO:0000256" key="1">
    <source>
        <dbReference type="SAM" id="MobiDB-lite"/>
    </source>
</evidence>
<reference evidence="2 3" key="1">
    <citation type="submission" date="2024-11" db="EMBL/GenBank/DDBJ databases">
        <title>Chromosome-level genome assembly of Eucalyptus globulus Labill. provides insights into its genome evolution.</title>
        <authorList>
            <person name="Li X."/>
        </authorList>
    </citation>
    <scope>NUCLEOTIDE SEQUENCE [LARGE SCALE GENOMIC DNA]</scope>
    <source>
        <strain evidence="2">CL2024</strain>
        <tissue evidence="2">Fresh tender leaves</tissue>
    </source>
</reference>
<feature type="compositionally biased region" description="Polar residues" evidence="1">
    <location>
        <begin position="446"/>
        <end position="457"/>
    </location>
</feature>
<dbReference type="Proteomes" id="UP001634007">
    <property type="component" value="Unassembled WGS sequence"/>
</dbReference>
<accession>A0ABD3KLJ0</accession>
<feature type="compositionally biased region" description="Basic and acidic residues" evidence="1">
    <location>
        <begin position="279"/>
        <end position="293"/>
    </location>
</feature>
<feature type="compositionally biased region" description="Basic and acidic residues" evidence="1">
    <location>
        <begin position="564"/>
        <end position="587"/>
    </location>
</feature>
<feature type="compositionally biased region" description="Acidic residues" evidence="1">
    <location>
        <begin position="169"/>
        <end position="192"/>
    </location>
</feature>
<protein>
    <submittedName>
        <fullName evidence="2">Uncharacterized protein</fullName>
    </submittedName>
</protein>
<feature type="compositionally biased region" description="Polar residues" evidence="1">
    <location>
        <begin position="221"/>
        <end position="232"/>
    </location>
</feature>
<feature type="compositionally biased region" description="Basic and acidic residues" evidence="1">
    <location>
        <begin position="460"/>
        <end position="469"/>
    </location>
</feature>
<feature type="region of interest" description="Disordered" evidence="1">
    <location>
        <begin position="564"/>
        <end position="595"/>
    </location>
</feature>
<comment type="caution">
    <text evidence="2">The sequence shown here is derived from an EMBL/GenBank/DDBJ whole genome shotgun (WGS) entry which is preliminary data.</text>
</comment>
<name>A0ABD3KLJ0_EUCGL</name>
<proteinExistence type="predicted"/>
<feature type="compositionally biased region" description="Basic and acidic residues" evidence="1">
    <location>
        <begin position="423"/>
        <end position="445"/>
    </location>
</feature>
<feature type="compositionally biased region" description="Polar residues" evidence="1">
    <location>
        <begin position="360"/>
        <end position="381"/>
    </location>
</feature>
<organism evidence="2 3">
    <name type="scientific">Eucalyptus globulus</name>
    <name type="common">Tasmanian blue gum</name>
    <dbReference type="NCBI Taxonomy" id="34317"/>
    <lineage>
        <taxon>Eukaryota</taxon>
        <taxon>Viridiplantae</taxon>
        <taxon>Streptophyta</taxon>
        <taxon>Embryophyta</taxon>
        <taxon>Tracheophyta</taxon>
        <taxon>Spermatophyta</taxon>
        <taxon>Magnoliopsida</taxon>
        <taxon>eudicotyledons</taxon>
        <taxon>Gunneridae</taxon>
        <taxon>Pentapetalae</taxon>
        <taxon>rosids</taxon>
        <taxon>malvids</taxon>
        <taxon>Myrtales</taxon>
        <taxon>Myrtaceae</taxon>
        <taxon>Myrtoideae</taxon>
        <taxon>Eucalypteae</taxon>
        <taxon>Eucalyptus</taxon>
    </lineage>
</organism>
<feature type="region of interest" description="Disordered" evidence="1">
    <location>
        <begin position="339"/>
        <end position="537"/>
    </location>
</feature>
<gene>
    <name evidence="2" type="ORF">ACJRO7_020442</name>
</gene>
<feature type="compositionally biased region" description="Low complexity" evidence="1">
    <location>
        <begin position="233"/>
        <end position="251"/>
    </location>
</feature>
<feature type="compositionally biased region" description="Basic and acidic residues" evidence="1">
    <location>
        <begin position="527"/>
        <end position="537"/>
    </location>
</feature>
<dbReference type="EMBL" id="JBJKBG010000005">
    <property type="protein sequence ID" value="KAL3739043.1"/>
    <property type="molecule type" value="Genomic_DNA"/>
</dbReference>
<evidence type="ECO:0000313" key="2">
    <source>
        <dbReference type="EMBL" id="KAL3739043.1"/>
    </source>
</evidence>
<evidence type="ECO:0000313" key="3">
    <source>
        <dbReference type="Proteomes" id="UP001634007"/>
    </source>
</evidence>
<feature type="compositionally biased region" description="Basic and acidic residues" evidence="1">
    <location>
        <begin position="64"/>
        <end position="79"/>
    </location>
</feature>
<keyword evidence="3" id="KW-1185">Reference proteome</keyword>
<dbReference type="AlphaFoldDB" id="A0ABD3KLJ0"/>
<feature type="compositionally biased region" description="Gly residues" evidence="1">
    <location>
        <begin position="195"/>
        <end position="212"/>
    </location>
</feature>
<feature type="compositionally biased region" description="Acidic residues" evidence="1">
    <location>
        <begin position="252"/>
        <end position="263"/>
    </location>
</feature>
<feature type="region of interest" description="Disordered" evidence="1">
    <location>
        <begin position="64"/>
        <end position="109"/>
    </location>
</feature>
<sequence length="595" mass="65873">MQKLGCLGSSLESFVFFPSCLRSVLHSQRGRKSLLPAFPTIFKVLAVFMAPGFPVASRTRAQMKKKDPFARRFSKAEHDRRKRSSGAEIGGSGARQRASSLSGGLGAREVAGDDDHEIIIITDNEDGSNKAISVSGSVEEEEEPCDYGLQTVHRFEPSQVSRKGNDVVVIDDDAGGDSDKEESEDFLSDDDLIGCGDGRGFGEQGEGNGGSFGSEHDDYVQNVSRTNTSLVTELSEVDLSSDYLSSSTESSSEADDSSDDDFVADMSESLSTEECVSGSEHDENLDKSEDRGESSSLHSATKNNKKLAIDCLDYRKIDDLGRKENVSWVNEWLLDDVEEEKEEEAIDIDPLNGEIDCPSNADSGNSGQKEEGGNSSASECTGSREMEETGRGGEDDVERLQEKGKAVIEFDGVNAETDVSLINEKRKMGWMEETRNLRAPEEDRPNQSQGKSTSWSKVSGVDRRMEEKRYGKHVQSDSDPVVRATTSMKVRGRKARDLGVSRSSRQPQKKRKHEDCSSKQASANENAKNDRGAKWERARKPWLNKFFRLAEFLWGEDDLLQEDREKENAEREKQCTGDSTAKEERNGKQRVQNLD</sequence>